<dbReference type="EMBL" id="BPLR01013719">
    <property type="protein sequence ID" value="GIY63216.1"/>
    <property type="molecule type" value="Genomic_DNA"/>
</dbReference>
<evidence type="ECO:0000313" key="3">
    <source>
        <dbReference type="Proteomes" id="UP001054945"/>
    </source>
</evidence>
<comment type="caution">
    <text evidence="2">The sequence shown here is derived from an EMBL/GenBank/DDBJ whole genome shotgun (WGS) entry which is preliminary data.</text>
</comment>
<name>A0AAV4UZ46_CAEEX</name>
<keyword evidence="3" id="KW-1185">Reference proteome</keyword>
<feature type="non-terminal residue" evidence="2">
    <location>
        <position position="1"/>
    </location>
</feature>
<evidence type="ECO:0000256" key="1">
    <source>
        <dbReference type="SAM" id="MobiDB-lite"/>
    </source>
</evidence>
<gene>
    <name evidence="2" type="ORF">CEXT_786841</name>
</gene>
<feature type="compositionally biased region" description="Basic and acidic residues" evidence="1">
    <location>
        <begin position="30"/>
        <end position="48"/>
    </location>
</feature>
<evidence type="ECO:0000313" key="2">
    <source>
        <dbReference type="EMBL" id="GIY63216.1"/>
    </source>
</evidence>
<accession>A0AAV4UZ46</accession>
<organism evidence="2 3">
    <name type="scientific">Caerostris extrusa</name>
    <name type="common">Bark spider</name>
    <name type="synonym">Caerostris bankana</name>
    <dbReference type="NCBI Taxonomy" id="172846"/>
    <lineage>
        <taxon>Eukaryota</taxon>
        <taxon>Metazoa</taxon>
        <taxon>Ecdysozoa</taxon>
        <taxon>Arthropoda</taxon>
        <taxon>Chelicerata</taxon>
        <taxon>Arachnida</taxon>
        <taxon>Araneae</taxon>
        <taxon>Araneomorphae</taxon>
        <taxon>Entelegynae</taxon>
        <taxon>Araneoidea</taxon>
        <taxon>Araneidae</taxon>
        <taxon>Caerostris</taxon>
    </lineage>
</organism>
<reference evidence="2 3" key="1">
    <citation type="submission" date="2021-06" db="EMBL/GenBank/DDBJ databases">
        <title>Caerostris extrusa draft genome.</title>
        <authorList>
            <person name="Kono N."/>
            <person name="Arakawa K."/>
        </authorList>
    </citation>
    <scope>NUCLEOTIDE SEQUENCE [LARGE SCALE GENOMIC DNA]</scope>
</reference>
<proteinExistence type="predicted"/>
<protein>
    <submittedName>
        <fullName evidence="2">Uncharacterized protein</fullName>
    </submittedName>
</protein>
<dbReference type="Proteomes" id="UP001054945">
    <property type="component" value="Unassembled WGS sequence"/>
</dbReference>
<sequence length="48" mass="5666">KINSLVFSNELVTLRMYIGQIKMNYSKTPQPKEKQPVKKDNTKCRPRN</sequence>
<feature type="region of interest" description="Disordered" evidence="1">
    <location>
        <begin position="25"/>
        <end position="48"/>
    </location>
</feature>
<dbReference type="AlphaFoldDB" id="A0AAV4UZ46"/>